<evidence type="ECO:0000259" key="1">
    <source>
        <dbReference type="Pfam" id="PF13358"/>
    </source>
</evidence>
<proteinExistence type="predicted"/>
<evidence type="ECO:0000313" key="3">
    <source>
        <dbReference type="Proteomes" id="UP000324639"/>
    </source>
</evidence>
<dbReference type="Proteomes" id="UP000324639">
    <property type="component" value="Chromosome Bgt_-05"/>
</dbReference>
<organism evidence="2 3">
    <name type="scientific">Blumeria graminis f. sp. tritici</name>
    <dbReference type="NCBI Taxonomy" id="62690"/>
    <lineage>
        <taxon>Eukaryota</taxon>
        <taxon>Fungi</taxon>
        <taxon>Dikarya</taxon>
        <taxon>Ascomycota</taxon>
        <taxon>Pezizomycotina</taxon>
        <taxon>Leotiomycetes</taxon>
        <taxon>Erysiphales</taxon>
        <taxon>Erysiphaceae</taxon>
        <taxon>Blumeria</taxon>
    </lineage>
</organism>
<dbReference type="Gene3D" id="3.30.420.10">
    <property type="entry name" value="Ribonuclease H-like superfamily/Ribonuclease H"/>
    <property type="match status" value="1"/>
</dbReference>
<dbReference type="GO" id="GO:0003676">
    <property type="term" value="F:nucleic acid binding"/>
    <property type="evidence" value="ECO:0007669"/>
    <property type="project" value="InterPro"/>
</dbReference>
<dbReference type="Pfam" id="PF13358">
    <property type="entry name" value="DDE_3"/>
    <property type="match status" value="1"/>
</dbReference>
<dbReference type="InterPro" id="IPR036397">
    <property type="entry name" value="RNaseH_sf"/>
</dbReference>
<dbReference type="AlphaFoldDB" id="A0A9X9MGQ8"/>
<feature type="domain" description="Tc1-like transposase DDE" evidence="1">
    <location>
        <begin position="13"/>
        <end position="60"/>
    </location>
</feature>
<dbReference type="InterPro" id="IPR038717">
    <property type="entry name" value="Tc1-like_DDE_dom"/>
</dbReference>
<protein>
    <submittedName>
        <fullName evidence="2">Bgt-20107</fullName>
    </submittedName>
</protein>
<accession>A0A9X9MGQ8</accession>
<gene>
    <name evidence="2" type="ORF">BGT96224V316_LOCUS3624</name>
</gene>
<keyword evidence="3" id="KW-1185">Reference proteome</keyword>
<dbReference type="EMBL" id="LR026988">
    <property type="protein sequence ID" value="VDB85957.1"/>
    <property type="molecule type" value="Genomic_DNA"/>
</dbReference>
<evidence type="ECO:0000313" key="2">
    <source>
        <dbReference type="EMBL" id="VDB85957.1"/>
    </source>
</evidence>
<name>A0A9X9MGQ8_BLUGR</name>
<sequence length="69" mass="7912">MVSIRPWLSAMQDNTSAHTAARTMEEMRQRLIQPIFSPTNSPDLNPIESVWNRIKDYIQHHLPNLAGGK</sequence>
<reference evidence="2 3" key="1">
    <citation type="submission" date="2018-08" db="EMBL/GenBank/DDBJ databases">
        <authorList>
            <person name="Muller C M."/>
        </authorList>
    </citation>
    <scope>NUCLEOTIDE SEQUENCE [LARGE SCALE GENOMIC DNA]</scope>
</reference>